<reference evidence="2 3" key="1">
    <citation type="journal article" date="2019" name="Emerg. Microbes Infect.">
        <title>Comprehensive subspecies identification of 175 nontuberculous mycobacteria species based on 7547 genomic profiles.</title>
        <authorList>
            <person name="Matsumoto Y."/>
            <person name="Kinjo T."/>
            <person name="Motooka D."/>
            <person name="Nabeya D."/>
            <person name="Jung N."/>
            <person name="Uechi K."/>
            <person name="Horii T."/>
            <person name="Iida T."/>
            <person name="Fujita J."/>
            <person name="Nakamura S."/>
        </authorList>
    </citation>
    <scope>NUCLEOTIDE SEQUENCE [LARGE SCALE GENOMIC DNA]</scope>
    <source>
        <strain evidence="2 3">JCM 30726</strain>
    </source>
</reference>
<protein>
    <submittedName>
        <fullName evidence="2">Uncharacterized protein</fullName>
    </submittedName>
</protein>
<dbReference type="EMBL" id="BLLA01000001">
    <property type="protein sequence ID" value="GFG99088.1"/>
    <property type="molecule type" value="Genomic_DNA"/>
</dbReference>
<keyword evidence="3" id="KW-1185">Reference proteome</keyword>
<dbReference type="Proteomes" id="UP000465301">
    <property type="component" value="Unassembled WGS sequence"/>
</dbReference>
<evidence type="ECO:0000313" key="2">
    <source>
        <dbReference type="EMBL" id="GFG99088.1"/>
    </source>
</evidence>
<dbReference type="AlphaFoldDB" id="A0A7I9ZE15"/>
<proteinExistence type="predicted"/>
<evidence type="ECO:0000313" key="3">
    <source>
        <dbReference type="Proteomes" id="UP000465301"/>
    </source>
</evidence>
<feature type="region of interest" description="Disordered" evidence="1">
    <location>
        <begin position="1"/>
        <end position="41"/>
    </location>
</feature>
<accession>A0A7I9ZE15</accession>
<dbReference type="RefSeq" id="WP_163715093.1">
    <property type="nucleotide sequence ID" value="NZ_BLLA01000001.1"/>
</dbReference>
<feature type="compositionally biased region" description="Gly residues" evidence="1">
    <location>
        <begin position="18"/>
        <end position="32"/>
    </location>
</feature>
<gene>
    <name evidence="2" type="ORF">MTIM_49670</name>
</gene>
<name>A0A7I9ZE15_9MYCO</name>
<organism evidence="2 3">
    <name type="scientific">Mycobacterium timonense</name>
    <dbReference type="NCBI Taxonomy" id="701043"/>
    <lineage>
        <taxon>Bacteria</taxon>
        <taxon>Bacillati</taxon>
        <taxon>Actinomycetota</taxon>
        <taxon>Actinomycetes</taxon>
        <taxon>Mycobacteriales</taxon>
        <taxon>Mycobacteriaceae</taxon>
        <taxon>Mycobacterium</taxon>
        <taxon>Mycobacterium avium complex (MAC)</taxon>
    </lineage>
</organism>
<comment type="caution">
    <text evidence="2">The sequence shown here is derived from an EMBL/GenBank/DDBJ whole genome shotgun (WGS) entry which is preliminary data.</text>
</comment>
<evidence type="ECO:0000256" key="1">
    <source>
        <dbReference type="SAM" id="MobiDB-lite"/>
    </source>
</evidence>
<sequence>MPIGGRTDPFAGDEDHAGGGVSSLGGFEGGRGAVVDRNQDGPIKPVGIKRVDLLHRPANALRTIRPAIPNLVTILAIVAEPVTEMTFSTSR</sequence>